<feature type="compositionally biased region" description="Low complexity" evidence="1">
    <location>
        <begin position="194"/>
        <end position="212"/>
    </location>
</feature>
<feature type="region of interest" description="Disordered" evidence="1">
    <location>
        <begin position="194"/>
        <end position="259"/>
    </location>
</feature>
<organism evidence="3 4">
    <name type="scientific">Phytophthora palmivora</name>
    <dbReference type="NCBI Taxonomy" id="4796"/>
    <lineage>
        <taxon>Eukaryota</taxon>
        <taxon>Sar</taxon>
        <taxon>Stramenopiles</taxon>
        <taxon>Oomycota</taxon>
        <taxon>Peronosporomycetes</taxon>
        <taxon>Peronosporales</taxon>
        <taxon>Peronosporaceae</taxon>
        <taxon>Phytophthora</taxon>
    </lineage>
</organism>
<sequence>MATFFPPSIIIALSVFVSYVHAHGYCSQPKATFKPGEVYTNFVATTSASINKGFDGGIYNHEPVNNAKQFAEHWSATGYSSLREMLDTLVPGCGNSDDTASPVDVSSYSEMWWQNNEYKEGFLESHRGPCEAWIDDTKVFHYDDCRADFPSYPAKIPTDYSSCKGNCKFVFYWLALHSPTWQVYKNCVPISNSGSGTSNTPTTANAPSSSTGKEAFNFSMADSTSTPQATVAAPQTNQWGAAPQTNQWGAAPQTNQWGQ</sequence>
<feature type="compositionally biased region" description="Polar residues" evidence="1">
    <location>
        <begin position="220"/>
        <end position="259"/>
    </location>
</feature>
<evidence type="ECO:0000313" key="4">
    <source>
        <dbReference type="Proteomes" id="UP000237271"/>
    </source>
</evidence>
<accession>A0A2P4YBN8</accession>
<dbReference type="EMBL" id="NCKW01003963">
    <property type="protein sequence ID" value="POM75234.1"/>
    <property type="molecule type" value="Genomic_DNA"/>
</dbReference>
<comment type="caution">
    <text evidence="3">The sequence shown here is derived from an EMBL/GenBank/DDBJ whole genome shotgun (WGS) entry which is preliminary data.</text>
</comment>
<gene>
    <name evidence="3" type="ORF">PHPALM_7690</name>
</gene>
<dbReference type="OrthoDB" id="162741at2759"/>
<protein>
    <submittedName>
        <fullName evidence="3">Uncharacterized protein</fullName>
    </submittedName>
</protein>
<evidence type="ECO:0000256" key="2">
    <source>
        <dbReference type="SAM" id="SignalP"/>
    </source>
</evidence>
<keyword evidence="2" id="KW-0732">Signal</keyword>
<evidence type="ECO:0000313" key="3">
    <source>
        <dbReference type="EMBL" id="POM75234.1"/>
    </source>
</evidence>
<feature type="signal peptide" evidence="2">
    <location>
        <begin position="1"/>
        <end position="22"/>
    </location>
</feature>
<reference evidence="3 4" key="1">
    <citation type="journal article" date="2017" name="Genome Biol. Evol.">
        <title>Phytophthora megakarya and P. palmivora, closely related causal agents of cacao black pod rot, underwent increases in genome sizes and gene numbers by different mechanisms.</title>
        <authorList>
            <person name="Ali S.S."/>
            <person name="Shao J."/>
            <person name="Lary D.J."/>
            <person name="Kronmiller B."/>
            <person name="Shen D."/>
            <person name="Strem M.D."/>
            <person name="Amoako-Attah I."/>
            <person name="Akrofi A.Y."/>
            <person name="Begoude B.A."/>
            <person name="Ten Hoopen G.M."/>
            <person name="Coulibaly K."/>
            <person name="Kebe B.I."/>
            <person name="Melnick R.L."/>
            <person name="Guiltinan M.J."/>
            <person name="Tyler B.M."/>
            <person name="Meinhardt L.W."/>
            <person name="Bailey B.A."/>
        </authorList>
    </citation>
    <scope>NUCLEOTIDE SEQUENCE [LARGE SCALE GENOMIC DNA]</scope>
    <source>
        <strain evidence="4">sbr112.9</strain>
    </source>
</reference>
<feature type="chain" id="PRO_5015144589" evidence="2">
    <location>
        <begin position="23"/>
        <end position="259"/>
    </location>
</feature>
<proteinExistence type="predicted"/>
<keyword evidence="4" id="KW-1185">Reference proteome</keyword>
<name>A0A2P4YBN8_9STRA</name>
<dbReference type="Proteomes" id="UP000237271">
    <property type="component" value="Unassembled WGS sequence"/>
</dbReference>
<dbReference type="AlphaFoldDB" id="A0A2P4YBN8"/>
<evidence type="ECO:0000256" key="1">
    <source>
        <dbReference type="SAM" id="MobiDB-lite"/>
    </source>
</evidence>